<reference evidence="1 2" key="1">
    <citation type="submission" date="2019-02" db="EMBL/GenBank/DDBJ databases">
        <title>Genome sequencing of the rare red list fungi Antrodiella citrinella (Flaviporus citrinellus).</title>
        <authorList>
            <person name="Buettner E."/>
            <person name="Kellner H."/>
        </authorList>
    </citation>
    <scope>NUCLEOTIDE SEQUENCE [LARGE SCALE GENOMIC DNA]</scope>
    <source>
        <strain evidence="1 2">DSM 108506</strain>
    </source>
</reference>
<dbReference type="AlphaFoldDB" id="A0A4S4MLT1"/>
<dbReference type="SUPFAM" id="SSF81660">
    <property type="entry name" value="Metal cation-transporting ATPase, ATP-binding domain N"/>
    <property type="match status" value="1"/>
</dbReference>
<comment type="caution">
    <text evidence="1">The sequence shown here is derived from an EMBL/GenBank/DDBJ whole genome shotgun (WGS) entry which is preliminary data.</text>
</comment>
<proteinExistence type="predicted"/>
<sequence length="83" mass="9530">MSLSTPFSDSIEQLELLNVLELNSTRKRMRVVIRKLGDDAKPIFLLTKGADNIIFERLIRGGDEMKRATRITWRSLRATGRGR</sequence>
<accession>A0A4S4MLT1</accession>
<gene>
    <name evidence="1" type="ORF">EUX98_g7333</name>
</gene>
<dbReference type="OrthoDB" id="3038640at2759"/>
<keyword evidence="2" id="KW-1185">Reference proteome</keyword>
<dbReference type="GO" id="GO:0000166">
    <property type="term" value="F:nucleotide binding"/>
    <property type="evidence" value="ECO:0007669"/>
    <property type="project" value="InterPro"/>
</dbReference>
<dbReference type="EMBL" id="SGPM01000303">
    <property type="protein sequence ID" value="THH26856.1"/>
    <property type="molecule type" value="Genomic_DNA"/>
</dbReference>
<evidence type="ECO:0000313" key="1">
    <source>
        <dbReference type="EMBL" id="THH26856.1"/>
    </source>
</evidence>
<dbReference type="Gene3D" id="3.40.1110.10">
    <property type="entry name" value="Calcium-transporting ATPase, cytoplasmic domain N"/>
    <property type="match status" value="1"/>
</dbReference>
<protein>
    <submittedName>
        <fullName evidence="1">Uncharacterized protein</fullName>
    </submittedName>
</protein>
<dbReference type="InterPro" id="IPR023299">
    <property type="entry name" value="ATPase_P-typ_cyto_dom_N"/>
</dbReference>
<organism evidence="1 2">
    <name type="scientific">Antrodiella citrinella</name>
    <dbReference type="NCBI Taxonomy" id="2447956"/>
    <lineage>
        <taxon>Eukaryota</taxon>
        <taxon>Fungi</taxon>
        <taxon>Dikarya</taxon>
        <taxon>Basidiomycota</taxon>
        <taxon>Agaricomycotina</taxon>
        <taxon>Agaricomycetes</taxon>
        <taxon>Polyporales</taxon>
        <taxon>Steccherinaceae</taxon>
        <taxon>Antrodiella</taxon>
    </lineage>
</organism>
<name>A0A4S4MLT1_9APHY</name>
<evidence type="ECO:0000313" key="2">
    <source>
        <dbReference type="Proteomes" id="UP000308730"/>
    </source>
</evidence>
<dbReference type="Proteomes" id="UP000308730">
    <property type="component" value="Unassembled WGS sequence"/>
</dbReference>